<dbReference type="InterPro" id="IPR032342">
    <property type="entry name" value="DUF4861"/>
</dbReference>
<sequence>MKKIWLSVFTIAVAVQANGQKYIQVTNASGNSRNELVSIPYDKFTSHFALDSIFTVKDENGNIIPHQLEKLGADQPINVLLQVKLEPKSKIRLSVVNTASPAIARKTFARYVPERFDDFAWENDVLAFRMYGKALEGRADDAQGLDVWAKRTDHLIIDKWYETEDYHKDHGEGLDYYSVGQTLGAGDIGLYLNGNLQFTKHYRRYKVLDNGPLRTTFQLEFDPENVEGQNITFSKTYRLDAGSNFNKVTLQFENQKEATTPIAIGVVKRKEENPKLTYSQKPSSLAYWEPEINSSGHIGVAVIVPEKGVQFVNDRPEQALLITQVKNDKDFVYYNGAAWNRAGKITDDKEWNKAVETYKENLKKPLKTVLK</sequence>
<gene>
    <name evidence="1" type="ORF">GCM10011516_23580</name>
</gene>
<organism evidence="1 2">
    <name type="scientific">Sphingobacterium cellulitidis</name>
    <dbReference type="NCBI Taxonomy" id="1768011"/>
    <lineage>
        <taxon>Bacteria</taxon>
        <taxon>Pseudomonadati</taxon>
        <taxon>Bacteroidota</taxon>
        <taxon>Sphingobacteriia</taxon>
        <taxon>Sphingobacteriales</taxon>
        <taxon>Sphingobacteriaceae</taxon>
        <taxon>Sphingobacterium</taxon>
    </lineage>
</organism>
<protein>
    <submittedName>
        <fullName evidence="1">DUF4861 domain-containing protein</fullName>
    </submittedName>
</protein>
<accession>A0A8H9KW54</accession>
<dbReference type="GO" id="GO:0005975">
    <property type="term" value="P:carbohydrate metabolic process"/>
    <property type="evidence" value="ECO:0007669"/>
    <property type="project" value="InterPro"/>
</dbReference>
<evidence type="ECO:0000313" key="2">
    <source>
        <dbReference type="Proteomes" id="UP000614460"/>
    </source>
</evidence>
<dbReference type="Proteomes" id="UP000614460">
    <property type="component" value="Unassembled WGS sequence"/>
</dbReference>
<keyword evidence="2" id="KW-1185">Reference proteome</keyword>
<proteinExistence type="predicted"/>
<comment type="caution">
    <text evidence="1">The sequence shown here is derived from an EMBL/GenBank/DDBJ whole genome shotgun (WGS) entry which is preliminary data.</text>
</comment>
<evidence type="ECO:0000313" key="1">
    <source>
        <dbReference type="EMBL" id="GGE25211.1"/>
    </source>
</evidence>
<dbReference type="Pfam" id="PF16153">
    <property type="entry name" value="DUF4861"/>
    <property type="match status" value="1"/>
</dbReference>
<dbReference type="AlphaFoldDB" id="A0A8H9KW54"/>
<dbReference type="GO" id="GO:0003824">
    <property type="term" value="F:catalytic activity"/>
    <property type="evidence" value="ECO:0007669"/>
    <property type="project" value="InterPro"/>
</dbReference>
<dbReference type="InterPro" id="IPR011013">
    <property type="entry name" value="Gal_mutarotase_sf_dom"/>
</dbReference>
<name>A0A8H9KW54_9SPHI</name>
<dbReference type="EMBL" id="BMKM01000005">
    <property type="protein sequence ID" value="GGE25211.1"/>
    <property type="molecule type" value="Genomic_DNA"/>
</dbReference>
<dbReference type="SUPFAM" id="SSF74650">
    <property type="entry name" value="Galactose mutarotase-like"/>
    <property type="match status" value="1"/>
</dbReference>
<reference evidence="1" key="2">
    <citation type="submission" date="2020-09" db="EMBL/GenBank/DDBJ databases">
        <authorList>
            <person name="Sun Q."/>
            <person name="Zhou Y."/>
        </authorList>
    </citation>
    <scope>NUCLEOTIDE SEQUENCE</scope>
    <source>
        <strain evidence="1">CGMCC 1.15966</strain>
    </source>
</reference>
<dbReference type="RefSeq" id="WP_182499104.1">
    <property type="nucleotide sequence ID" value="NZ_BMKM01000005.1"/>
</dbReference>
<reference evidence="1" key="1">
    <citation type="journal article" date="2014" name="Int. J. Syst. Evol. Microbiol.">
        <title>Complete genome sequence of Corynebacterium casei LMG S-19264T (=DSM 44701T), isolated from a smear-ripened cheese.</title>
        <authorList>
            <consortium name="US DOE Joint Genome Institute (JGI-PGF)"/>
            <person name="Walter F."/>
            <person name="Albersmeier A."/>
            <person name="Kalinowski J."/>
            <person name="Ruckert C."/>
        </authorList>
    </citation>
    <scope>NUCLEOTIDE SEQUENCE</scope>
    <source>
        <strain evidence="1">CGMCC 1.15966</strain>
    </source>
</reference>
<dbReference type="GO" id="GO:0030246">
    <property type="term" value="F:carbohydrate binding"/>
    <property type="evidence" value="ECO:0007669"/>
    <property type="project" value="InterPro"/>
</dbReference>